<sequence length="84" mass="9486">MVVVELNEIVVANTISPLCFLLAQERGRKTKITKLMAESEWAKVEDVLHGAIRGSREIELIRDTCIERCVLITQTSITHTSTYL</sequence>
<organism evidence="1 2">
    <name type="scientific">Solanum commersonii</name>
    <name type="common">Commerson's wild potato</name>
    <name type="synonym">Commerson's nightshade</name>
    <dbReference type="NCBI Taxonomy" id="4109"/>
    <lineage>
        <taxon>Eukaryota</taxon>
        <taxon>Viridiplantae</taxon>
        <taxon>Streptophyta</taxon>
        <taxon>Embryophyta</taxon>
        <taxon>Tracheophyta</taxon>
        <taxon>Spermatophyta</taxon>
        <taxon>Magnoliopsida</taxon>
        <taxon>eudicotyledons</taxon>
        <taxon>Gunneridae</taxon>
        <taxon>Pentapetalae</taxon>
        <taxon>asterids</taxon>
        <taxon>lamiids</taxon>
        <taxon>Solanales</taxon>
        <taxon>Solanaceae</taxon>
        <taxon>Solanoideae</taxon>
        <taxon>Solaneae</taxon>
        <taxon>Solanum</taxon>
    </lineage>
</organism>
<dbReference type="AlphaFoldDB" id="A0A9J5XGW8"/>
<dbReference type="EMBL" id="JACXVP010000009">
    <property type="protein sequence ID" value="KAG5586508.1"/>
    <property type="molecule type" value="Genomic_DNA"/>
</dbReference>
<reference evidence="1 2" key="1">
    <citation type="submission" date="2020-09" db="EMBL/GenBank/DDBJ databases">
        <title>De no assembly of potato wild relative species, Solanum commersonii.</title>
        <authorList>
            <person name="Cho K."/>
        </authorList>
    </citation>
    <scope>NUCLEOTIDE SEQUENCE [LARGE SCALE GENOMIC DNA]</scope>
    <source>
        <strain evidence="1">LZ3.2</strain>
        <tissue evidence="1">Leaf</tissue>
    </source>
</reference>
<accession>A0A9J5XGW8</accession>
<gene>
    <name evidence="1" type="ORF">H5410_046942</name>
</gene>
<dbReference type="Proteomes" id="UP000824120">
    <property type="component" value="Chromosome 9"/>
</dbReference>
<proteinExistence type="predicted"/>
<evidence type="ECO:0000313" key="2">
    <source>
        <dbReference type="Proteomes" id="UP000824120"/>
    </source>
</evidence>
<protein>
    <submittedName>
        <fullName evidence="1">Uncharacterized protein</fullName>
    </submittedName>
</protein>
<name>A0A9J5XGW8_SOLCO</name>
<keyword evidence="2" id="KW-1185">Reference proteome</keyword>
<evidence type="ECO:0000313" key="1">
    <source>
        <dbReference type="EMBL" id="KAG5586508.1"/>
    </source>
</evidence>
<comment type="caution">
    <text evidence="1">The sequence shown here is derived from an EMBL/GenBank/DDBJ whole genome shotgun (WGS) entry which is preliminary data.</text>
</comment>